<sequence>MFATCIKTFIIRTNVKFIYNGEPVRFMGGLSKVLYPWMNRKKPFWVKQEANPYTDEDITPENKQFLEQERMNVLTCNTSPIITEQWDQVPWTPYVTQRCGLIAVKLGMYPLWTKTGRKIDCTIYQVPDIHAIRYTPPAEIDKFISLLHPRHYWLTSKRPPSWIKQKRWGIQLVGAFSADPIEFTPEWCNLFKEAGIPPKRKISRFLVSPDAALKPGTPLGVNHFRVGDYLDITARTTNRGFQGVIERWGMKGGCAGHGSTKFHRRMGSAAGCGGPISRGKRMAGVMGNRYRNARGLMILRINPKLGLIYVPGPTPGPVHAYSLLHDSWLKNRRRQLDANPPPVPTYLPSSIVDEAAAAGGGGSGILDPTICVDIDDDFEQDIYHESIHPSHSPSISYSEE</sequence>
<keyword evidence="6" id="KW-1185">Reference proteome</keyword>
<dbReference type="Proteomes" id="UP000050795">
    <property type="component" value="Unassembled WGS sequence"/>
</dbReference>
<evidence type="ECO:0000256" key="5">
    <source>
        <dbReference type="ARBA" id="ARBA00035396"/>
    </source>
</evidence>
<dbReference type="AlphaFoldDB" id="A0AA85IZE9"/>
<dbReference type="Gene3D" id="2.40.30.10">
    <property type="entry name" value="Translation factors"/>
    <property type="match status" value="2"/>
</dbReference>
<dbReference type="WBParaSite" id="TREG1_119530.6">
    <property type="protein sequence ID" value="TREG1_119530.6"/>
    <property type="gene ID" value="TREG1_119530"/>
</dbReference>
<dbReference type="WBParaSite" id="TREG1_119530.2">
    <property type="protein sequence ID" value="TREG1_119530.2"/>
    <property type="gene ID" value="TREG1_119530"/>
</dbReference>
<evidence type="ECO:0000256" key="2">
    <source>
        <dbReference type="ARBA" id="ARBA00022980"/>
    </source>
</evidence>
<evidence type="ECO:0000256" key="1">
    <source>
        <dbReference type="ARBA" id="ARBA00006540"/>
    </source>
</evidence>
<dbReference type="PANTHER" id="PTHR11229:SF8">
    <property type="entry name" value="LARGE RIBOSOMAL SUBUNIT PROTEIN UL3M"/>
    <property type="match status" value="1"/>
</dbReference>
<comment type="similarity">
    <text evidence="1">Belongs to the universal ribosomal protein uL3 family.</text>
</comment>
<protein>
    <recommendedName>
        <fullName evidence="4">Large ribosomal subunit protein uL3m</fullName>
    </recommendedName>
    <alternativeName>
        <fullName evidence="5">39S ribosomal protein L3, mitochondrial</fullName>
    </alternativeName>
</protein>
<dbReference type="WBParaSite" id="TREG1_119530.3">
    <property type="protein sequence ID" value="TREG1_119530.3"/>
    <property type="gene ID" value="TREG1_119530"/>
</dbReference>
<keyword evidence="2" id="KW-0689">Ribosomal protein</keyword>
<dbReference type="InterPro" id="IPR009000">
    <property type="entry name" value="Transl_B-barrel_sf"/>
</dbReference>
<reference evidence="6" key="1">
    <citation type="submission" date="2022-06" db="EMBL/GenBank/DDBJ databases">
        <authorList>
            <person name="Berger JAMES D."/>
            <person name="Berger JAMES D."/>
        </authorList>
    </citation>
    <scope>NUCLEOTIDE SEQUENCE [LARGE SCALE GENOMIC DNA]</scope>
</reference>
<dbReference type="GO" id="GO:0006412">
    <property type="term" value="P:translation"/>
    <property type="evidence" value="ECO:0007669"/>
    <property type="project" value="InterPro"/>
</dbReference>
<evidence type="ECO:0000313" key="7">
    <source>
        <dbReference type="WBParaSite" id="TREG1_119530.1"/>
    </source>
</evidence>
<dbReference type="GO" id="GO:0003735">
    <property type="term" value="F:structural constituent of ribosome"/>
    <property type="evidence" value="ECO:0007669"/>
    <property type="project" value="InterPro"/>
</dbReference>
<dbReference type="InterPro" id="IPR000597">
    <property type="entry name" value="Ribosomal_uL3"/>
</dbReference>
<dbReference type="Pfam" id="PF00297">
    <property type="entry name" value="Ribosomal_L3"/>
    <property type="match status" value="1"/>
</dbReference>
<name>A0AA85IZE9_TRIRE</name>
<dbReference type="GO" id="GO:0005762">
    <property type="term" value="C:mitochondrial large ribosomal subunit"/>
    <property type="evidence" value="ECO:0007669"/>
    <property type="project" value="TreeGrafter"/>
</dbReference>
<accession>A0AA85IZE9</accession>
<proteinExistence type="inferred from homology"/>
<dbReference type="WBParaSite" id="TREG1_119530.1">
    <property type="protein sequence ID" value="TREG1_119530.1"/>
    <property type="gene ID" value="TREG1_119530"/>
</dbReference>
<evidence type="ECO:0000256" key="3">
    <source>
        <dbReference type="ARBA" id="ARBA00023274"/>
    </source>
</evidence>
<reference evidence="7 8" key="2">
    <citation type="submission" date="2023-11" db="UniProtKB">
        <authorList>
            <consortium name="WormBaseParasite"/>
        </authorList>
    </citation>
    <scope>IDENTIFICATION</scope>
</reference>
<organism evidence="6 7">
    <name type="scientific">Trichobilharzia regenti</name>
    <name type="common">Nasal bird schistosome</name>
    <dbReference type="NCBI Taxonomy" id="157069"/>
    <lineage>
        <taxon>Eukaryota</taxon>
        <taxon>Metazoa</taxon>
        <taxon>Spiralia</taxon>
        <taxon>Lophotrochozoa</taxon>
        <taxon>Platyhelminthes</taxon>
        <taxon>Trematoda</taxon>
        <taxon>Digenea</taxon>
        <taxon>Strigeidida</taxon>
        <taxon>Schistosomatoidea</taxon>
        <taxon>Schistosomatidae</taxon>
        <taxon>Trichobilharzia</taxon>
    </lineage>
</organism>
<dbReference type="SUPFAM" id="SSF50447">
    <property type="entry name" value="Translation proteins"/>
    <property type="match status" value="1"/>
</dbReference>
<dbReference type="InterPro" id="IPR019927">
    <property type="entry name" value="Ribosomal_uL3_bac/org-type"/>
</dbReference>
<keyword evidence="3" id="KW-0687">Ribonucleoprotein</keyword>
<dbReference type="PANTHER" id="PTHR11229">
    <property type="entry name" value="50S RIBOSOMAL PROTEIN L3"/>
    <property type="match status" value="1"/>
</dbReference>
<evidence type="ECO:0000256" key="4">
    <source>
        <dbReference type="ARBA" id="ARBA00035209"/>
    </source>
</evidence>
<dbReference type="WBParaSite" id="TREG1_119530.4">
    <property type="protein sequence ID" value="TREG1_119530.4"/>
    <property type="gene ID" value="TREG1_119530"/>
</dbReference>
<evidence type="ECO:0000313" key="8">
    <source>
        <dbReference type="WBParaSite" id="TREG1_119530.2"/>
    </source>
</evidence>
<evidence type="ECO:0000313" key="6">
    <source>
        <dbReference type="Proteomes" id="UP000050795"/>
    </source>
</evidence>